<dbReference type="Pfam" id="PF01758">
    <property type="entry name" value="SBF"/>
    <property type="match status" value="1"/>
</dbReference>
<feature type="transmembrane region" description="Helical" evidence="5">
    <location>
        <begin position="98"/>
        <end position="125"/>
    </location>
</feature>
<feature type="transmembrane region" description="Helical" evidence="5">
    <location>
        <begin position="6"/>
        <end position="26"/>
    </location>
</feature>
<gene>
    <name evidence="6" type="ORF">SAMN04487910_3086</name>
</gene>
<dbReference type="AlphaFoldDB" id="A0A1H7SB94"/>
<evidence type="ECO:0000313" key="7">
    <source>
        <dbReference type="Proteomes" id="UP000198521"/>
    </source>
</evidence>
<protein>
    <submittedName>
        <fullName evidence="6">Bile acid:Na+ symporter, BASS family</fullName>
    </submittedName>
</protein>
<comment type="subcellular location">
    <subcellularLocation>
        <location evidence="1">Membrane</location>
        <topology evidence="1">Multi-pass membrane protein</topology>
    </subcellularLocation>
</comment>
<feature type="transmembrane region" description="Helical" evidence="5">
    <location>
        <begin position="229"/>
        <end position="252"/>
    </location>
</feature>
<dbReference type="InterPro" id="IPR002657">
    <property type="entry name" value="BilAc:Na_symport/Acr3"/>
</dbReference>
<feature type="transmembrane region" description="Helical" evidence="5">
    <location>
        <begin position="67"/>
        <end position="86"/>
    </location>
</feature>
<feature type="transmembrane region" description="Helical" evidence="5">
    <location>
        <begin position="38"/>
        <end position="61"/>
    </location>
</feature>
<dbReference type="RefSeq" id="WP_091410122.1">
    <property type="nucleotide sequence ID" value="NZ_FOAB01000005.1"/>
</dbReference>
<dbReference type="InterPro" id="IPR038770">
    <property type="entry name" value="Na+/solute_symporter_sf"/>
</dbReference>
<feature type="transmembrane region" description="Helical" evidence="5">
    <location>
        <begin position="137"/>
        <end position="158"/>
    </location>
</feature>
<evidence type="ECO:0000256" key="3">
    <source>
        <dbReference type="ARBA" id="ARBA00022989"/>
    </source>
</evidence>
<organism evidence="6 7">
    <name type="scientific">Aquimarina amphilecti</name>
    <dbReference type="NCBI Taxonomy" id="1038014"/>
    <lineage>
        <taxon>Bacteria</taxon>
        <taxon>Pseudomonadati</taxon>
        <taxon>Bacteroidota</taxon>
        <taxon>Flavobacteriia</taxon>
        <taxon>Flavobacteriales</taxon>
        <taxon>Flavobacteriaceae</taxon>
        <taxon>Aquimarina</taxon>
    </lineage>
</organism>
<dbReference type="InterPro" id="IPR004710">
    <property type="entry name" value="Bilac:Na_transpt"/>
</dbReference>
<dbReference type="PANTHER" id="PTHR10361">
    <property type="entry name" value="SODIUM-BILE ACID COTRANSPORTER"/>
    <property type="match status" value="1"/>
</dbReference>
<evidence type="ECO:0000313" key="6">
    <source>
        <dbReference type="EMBL" id="SEL69890.1"/>
    </source>
</evidence>
<dbReference type="Gene3D" id="1.20.1530.20">
    <property type="match status" value="1"/>
</dbReference>
<sequence length="288" mass="30983">MDNISTIILAASLFIIMLGMGLSLVVSDFKRILIYPKAILVGLANQLIILPLVGFILASVFSLKPEIAIGIMILAACPGGATSNLISHLAKGDIALSVTLTAFSSLITIITIPFIVNFSLLYFLSEDQTIQLNVIETIIQILVIIIVPVSIGMIIRKYNEPFALRMAKPVKVASAIVLALVIVGILIKEKDNFMSYLQEAGLVALLLNIFTMAIGYYSAKLFRVHQKGAMSIAIESGIQNGTLAISVAIAILHNTSFAIAPAVYSLLMFFTGGIVIFLGIRKSKKNES</sequence>
<evidence type="ECO:0000256" key="1">
    <source>
        <dbReference type="ARBA" id="ARBA00004141"/>
    </source>
</evidence>
<dbReference type="GO" id="GO:0016020">
    <property type="term" value="C:membrane"/>
    <property type="evidence" value="ECO:0007669"/>
    <property type="project" value="UniProtKB-SubCell"/>
</dbReference>
<dbReference type="OrthoDB" id="9806785at2"/>
<keyword evidence="4 5" id="KW-0472">Membrane</keyword>
<keyword evidence="2 5" id="KW-0812">Transmembrane</keyword>
<accession>A0A1H7SB94</accession>
<dbReference type="Proteomes" id="UP000198521">
    <property type="component" value="Unassembled WGS sequence"/>
</dbReference>
<dbReference type="EMBL" id="FOAB01000005">
    <property type="protein sequence ID" value="SEL69890.1"/>
    <property type="molecule type" value="Genomic_DNA"/>
</dbReference>
<name>A0A1H7SB94_AQUAM</name>
<evidence type="ECO:0000256" key="4">
    <source>
        <dbReference type="ARBA" id="ARBA00023136"/>
    </source>
</evidence>
<evidence type="ECO:0000256" key="2">
    <source>
        <dbReference type="ARBA" id="ARBA00022692"/>
    </source>
</evidence>
<reference evidence="6 7" key="1">
    <citation type="submission" date="2016-10" db="EMBL/GenBank/DDBJ databases">
        <authorList>
            <person name="de Groot N.N."/>
        </authorList>
    </citation>
    <scope>NUCLEOTIDE SEQUENCE [LARGE SCALE GENOMIC DNA]</scope>
    <source>
        <strain evidence="6 7">DSM 25232</strain>
    </source>
</reference>
<keyword evidence="7" id="KW-1185">Reference proteome</keyword>
<dbReference type="STRING" id="1038014.SAMN04487910_3086"/>
<evidence type="ECO:0000256" key="5">
    <source>
        <dbReference type="SAM" id="Phobius"/>
    </source>
</evidence>
<dbReference type="PANTHER" id="PTHR10361:SF24">
    <property type="entry name" value="P3 PROTEIN"/>
    <property type="match status" value="1"/>
</dbReference>
<feature type="transmembrane region" description="Helical" evidence="5">
    <location>
        <begin position="258"/>
        <end position="280"/>
    </location>
</feature>
<feature type="transmembrane region" description="Helical" evidence="5">
    <location>
        <begin position="193"/>
        <end position="217"/>
    </location>
</feature>
<feature type="transmembrane region" description="Helical" evidence="5">
    <location>
        <begin position="170"/>
        <end position="187"/>
    </location>
</feature>
<proteinExistence type="predicted"/>
<keyword evidence="3 5" id="KW-1133">Transmembrane helix</keyword>